<feature type="modified residue" description="4-aspartylphosphate" evidence="4">
    <location>
        <position position="86"/>
    </location>
</feature>
<dbReference type="AlphaFoldDB" id="A0A834G012"/>
<dbReference type="InterPro" id="IPR001789">
    <property type="entry name" value="Sig_transdc_resp-reg_receiver"/>
</dbReference>
<dbReference type="SUPFAM" id="SSF52172">
    <property type="entry name" value="CheY-like"/>
    <property type="match status" value="1"/>
</dbReference>
<dbReference type="SMART" id="SM00448">
    <property type="entry name" value="REC"/>
    <property type="match status" value="1"/>
</dbReference>
<feature type="domain" description="Response regulatory" evidence="5">
    <location>
        <begin position="27"/>
        <end position="153"/>
    </location>
</feature>
<evidence type="ECO:0000313" key="7">
    <source>
        <dbReference type="Proteomes" id="UP000626092"/>
    </source>
</evidence>
<dbReference type="GO" id="GO:0009736">
    <property type="term" value="P:cytokinin-activated signaling pathway"/>
    <property type="evidence" value="ECO:0007669"/>
    <property type="project" value="InterPro"/>
</dbReference>
<keyword evidence="3" id="KW-0804">Transcription</keyword>
<evidence type="ECO:0000256" key="2">
    <source>
        <dbReference type="ARBA" id="ARBA00023015"/>
    </source>
</evidence>
<name>A0A834G012_RHOSS</name>
<gene>
    <name evidence="6" type="ORF">RHSIM_Rhsim13G0059000</name>
</gene>
<evidence type="ECO:0000256" key="4">
    <source>
        <dbReference type="PROSITE-ProRule" id="PRU00169"/>
    </source>
</evidence>
<dbReference type="OrthoDB" id="60033at2759"/>
<evidence type="ECO:0000256" key="3">
    <source>
        <dbReference type="ARBA" id="ARBA00023163"/>
    </source>
</evidence>
<dbReference type="EMBL" id="WJXA01000013">
    <property type="protein sequence ID" value="KAF7120839.1"/>
    <property type="molecule type" value="Genomic_DNA"/>
</dbReference>
<dbReference type="Proteomes" id="UP000626092">
    <property type="component" value="Unassembled WGS sequence"/>
</dbReference>
<dbReference type="InterPro" id="IPR045279">
    <property type="entry name" value="ARR-like"/>
</dbReference>
<dbReference type="PANTHER" id="PTHR43874">
    <property type="entry name" value="TWO-COMPONENT RESPONSE REGULATOR"/>
    <property type="match status" value="1"/>
</dbReference>
<dbReference type="Gene3D" id="3.40.50.2300">
    <property type="match status" value="1"/>
</dbReference>
<keyword evidence="2" id="KW-0805">Transcription regulation</keyword>
<keyword evidence="4" id="KW-0597">Phosphoprotein</keyword>
<dbReference type="Pfam" id="PF00072">
    <property type="entry name" value="Response_reg"/>
    <property type="match status" value="1"/>
</dbReference>
<evidence type="ECO:0000313" key="6">
    <source>
        <dbReference type="EMBL" id="KAF7120839.1"/>
    </source>
</evidence>
<dbReference type="PROSITE" id="PS50110">
    <property type="entry name" value="RESPONSE_REGULATORY"/>
    <property type="match status" value="1"/>
</dbReference>
<evidence type="ECO:0000259" key="5">
    <source>
        <dbReference type="PROSITE" id="PS50110"/>
    </source>
</evidence>
<keyword evidence="1" id="KW-0902">Two-component regulatory system</keyword>
<sequence>MACSSSSSLPPPTSIKGALVDNEERPHVLAVDDSLVDRKLIERLLTNSACKVTTAENGQRAMELLGLGEGQHTINNRESINLIITDYWMPGMTGYELLKKIKESSDLKEIPVVIVSSENVPTRIKKLMLRGRSSRVHVEASPTIGREEVEISHDETKQTNKEHALTQICTQILEVVDSKPLKRWCWLAMVLSWRTILVTEIGRIERLELHEVFYMFEARDGCGGTYLVLLDGVGEDFFSRWPGEEERRDIESAAKLCLASKTQTSIQIKSLSKGWRLWGAMDGKVMELGSNMNI</sequence>
<evidence type="ECO:0000256" key="1">
    <source>
        <dbReference type="ARBA" id="ARBA00023012"/>
    </source>
</evidence>
<keyword evidence="7" id="KW-1185">Reference proteome</keyword>
<dbReference type="InterPro" id="IPR011006">
    <property type="entry name" value="CheY-like_superfamily"/>
</dbReference>
<reference evidence="6" key="1">
    <citation type="submission" date="2019-11" db="EMBL/GenBank/DDBJ databases">
        <authorList>
            <person name="Liu Y."/>
            <person name="Hou J."/>
            <person name="Li T.-Q."/>
            <person name="Guan C.-H."/>
            <person name="Wu X."/>
            <person name="Wu H.-Z."/>
            <person name="Ling F."/>
            <person name="Zhang R."/>
            <person name="Shi X.-G."/>
            <person name="Ren J.-P."/>
            <person name="Chen E.-F."/>
            <person name="Sun J.-M."/>
        </authorList>
    </citation>
    <scope>NUCLEOTIDE SEQUENCE</scope>
    <source>
        <strain evidence="6">Adult_tree_wgs_1</strain>
        <tissue evidence="6">Leaves</tissue>
    </source>
</reference>
<dbReference type="GO" id="GO:0000160">
    <property type="term" value="P:phosphorelay signal transduction system"/>
    <property type="evidence" value="ECO:0007669"/>
    <property type="project" value="UniProtKB-KW"/>
</dbReference>
<proteinExistence type="predicted"/>
<comment type="caution">
    <text evidence="6">The sequence shown here is derived from an EMBL/GenBank/DDBJ whole genome shotgun (WGS) entry which is preliminary data.</text>
</comment>
<protein>
    <recommendedName>
        <fullName evidence="5">Response regulatory domain-containing protein</fullName>
    </recommendedName>
</protein>
<dbReference type="PANTHER" id="PTHR43874:SF214">
    <property type="entry name" value="RESPONSE REGULATORY DOMAIN-CONTAINING PROTEIN"/>
    <property type="match status" value="1"/>
</dbReference>
<accession>A0A834G012</accession>
<organism evidence="6 7">
    <name type="scientific">Rhododendron simsii</name>
    <name type="common">Sims's rhododendron</name>
    <dbReference type="NCBI Taxonomy" id="118357"/>
    <lineage>
        <taxon>Eukaryota</taxon>
        <taxon>Viridiplantae</taxon>
        <taxon>Streptophyta</taxon>
        <taxon>Embryophyta</taxon>
        <taxon>Tracheophyta</taxon>
        <taxon>Spermatophyta</taxon>
        <taxon>Magnoliopsida</taxon>
        <taxon>eudicotyledons</taxon>
        <taxon>Gunneridae</taxon>
        <taxon>Pentapetalae</taxon>
        <taxon>asterids</taxon>
        <taxon>Ericales</taxon>
        <taxon>Ericaceae</taxon>
        <taxon>Ericoideae</taxon>
        <taxon>Rhodoreae</taxon>
        <taxon>Rhododendron</taxon>
    </lineage>
</organism>